<protein>
    <submittedName>
        <fullName evidence="2 3">Uncharacterized protein</fullName>
    </submittedName>
</protein>
<dbReference type="Proteomes" id="UP000887575">
    <property type="component" value="Unassembled WGS sequence"/>
</dbReference>
<evidence type="ECO:0000313" key="1">
    <source>
        <dbReference type="Proteomes" id="UP000887575"/>
    </source>
</evidence>
<sequence length="67" mass="7757">MLSKRSNRWPLLMPGREDRAQMWSTGGTAFHTSFDERPSAHGSHLSIYNSCTNLDEQEFQVIRTIFL</sequence>
<organism evidence="1 2">
    <name type="scientific">Mesorhabditis belari</name>
    <dbReference type="NCBI Taxonomy" id="2138241"/>
    <lineage>
        <taxon>Eukaryota</taxon>
        <taxon>Metazoa</taxon>
        <taxon>Ecdysozoa</taxon>
        <taxon>Nematoda</taxon>
        <taxon>Chromadorea</taxon>
        <taxon>Rhabditida</taxon>
        <taxon>Rhabditina</taxon>
        <taxon>Rhabditomorpha</taxon>
        <taxon>Rhabditoidea</taxon>
        <taxon>Rhabditidae</taxon>
        <taxon>Mesorhabditinae</taxon>
        <taxon>Mesorhabditis</taxon>
    </lineage>
</organism>
<evidence type="ECO:0000313" key="3">
    <source>
        <dbReference type="WBParaSite" id="MBELARI_LOCUS2520.2"/>
    </source>
</evidence>
<proteinExistence type="predicted"/>
<name>A0AAF3F2E1_9BILA</name>
<accession>A0AAF3F2E1</accession>
<evidence type="ECO:0000313" key="2">
    <source>
        <dbReference type="WBParaSite" id="MBELARI_LOCUS20627"/>
    </source>
</evidence>
<keyword evidence="1" id="KW-1185">Reference proteome</keyword>
<dbReference type="AlphaFoldDB" id="A0AAF3F2E1"/>
<dbReference type="WBParaSite" id="MBELARI_LOCUS20627">
    <property type="protein sequence ID" value="MBELARI_LOCUS20627"/>
    <property type="gene ID" value="MBELARI_LOCUS20627"/>
</dbReference>
<dbReference type="WBParaSite" id="MBELARI_LOCUS2520.2">
    <property type="protein sequence ID" value="MBELARI_LOCUS2520.2"/>
    <property type="gene ID" value="MBELARI_LOCUS2520"/>
</dbReference>
<reference evidence="2 3" key="1">
    <citation type="submission" date="2024-02" db="UniProtKB">
        <authorList>
            <consortium name="WormBaseParasite"/>
        </authorList>
    </citation>
    <scope>IDENTIFICATION</scope>
</reference>